<organism evidence="1 2">
    <name type="scientific">Panagrolaimus davidi</name>
    <dbReference type="NCBI Taxonomy" id="227884"/>
    <lineage>
        <taxon>Eukaryota</taxon>
        <taxon>Metazoa</taxon>
        <taxon>Ecdysozoa</taxon>
        <taxon>Nematoda</taxon>
        <taxon>Chromadorea</taxon>
        <taxon>Rhabditida</taxon>
        <taxon>Tylenchina</taxon>
        <taxon>Panagrolaimomorpha</taxon>
        <taxon>Panagrolaimoidea</taxon>
        <taxon>Panagrolaimidae</taxon>
        <taxon>Panagrolaimus</taxon>
    </lineage>
</organism>
<evidence type="ECO:0000313" key="1">
    <source>
        <dbReference type="Proteomes" id="UP000887578"/>
    </source>
</evidence>
<accession>A0A914R661</accession>
<sequence length="313" mass="35567">MLISTSKSLFSSLIISTRNTSNLFIGKNVRLRNYHNKFPLAGIKVTVLKEPFNSQLIPKLFENFGAEITIFCDTSNIKKQSIDLNLTNSDFVKAEVFGTKVTPKKYIEAGEREIDLSVDGDLNVLKKYAIKSDIFINLENKRFGEIGFNPEEIIKLNPKLIFANISNFNQTNSKFVFVKENMNEEYLELLHQNSKTLFTLGEISCFTKILLTLFNKQNSGKGQILNLSISDSLLHLNRLTSPLLLSIPNAFDRFYLTKDKKVFSLCLPTINDQQKFLKNLNLTNSKEMSAKIAEFDLSELNMFLKGSLCVCIC</sequence>
<proteinExistence type="predicted"/>
<dbReference type="Proteomes" id="UP000887578">
    <property type="component" value="Unplaced"/>
</dbReference>
<dbReference type="WBParaSite" id="PDA_v2.g6929.t1">
    <property type="protein sequence ID" value="PDA_v2.g6929.t1"/>
    <property type="gene ID" value="PDA_v2.g6929"/>
</dbReference>
<keyword evidence="1" id="KW-1185">Reference proteome</keyword>
<dbReference type="InterPro" id="IPR023606">
    <property type="entry name" value="CoA-Trfase_III_dom_1_sf"/>
</dbReference>
<dbReference type="AlphaFoldDB" id="A0A914R661"/>
<protein>
    <submittedName>
        <fullName evidence="2">Uncharacterized protein</fullName>
    </submittedName>
</protein>
<dbReference type="SUPFAM" id="SSF89796">
    <property type="entry name" value="CoA-transferase family III (CaiB/BaiF)"/>
    <property type="match status" value="1"/>
</dbReference>
<evidence type="ECO:0000313" key="2">
    <source>
        <dbReference type="WBParaSite" id="PDA_v2.g6929.t1"/>
    </source>
</evidence>
<reference evidence="2" key="1">
    <citation type="submission" date="2022-11" db="UniProtKB">
        <authorList>
            <consortium name="WormBaseParasite"/>
        </authorList>
    </citation>
    <scope>IDENTIFICATION</scope>
</reference>
<name>A0A914R661_9BILA</name>
<dbReference type="Gene3D" id="3.40.50.10540">
    <property type="entry name" value="Crotonobetainyl-coa:carnitine coa-transferase, domain 1"/>
    <property type="match status" value="1"/>
</dbReference>